<dbReference type="Gene3D" id="3.30.420.10">
    <property type="entry name" value="Ribonuclease H-like superfamily/Ribonuclease H"/>
    <property type="match status" value="1"/>
</dbReference>
<accession>A0A915L9R7</accession>
<name>A0A915L9R7_ROMCU</name>
<evidence type="ECO:0000313" key="1">
    <source>
        <dbReference type="Proteomes" id="UP000887565"/>
    </source>
</evidence>
<evidence type="ECO:0000313" key="2">
    <source>
        <dbReference type="WBParaSite" id="nRc.2.0.1.t47158-RA"/>
    </source>
</evidence>
<dbReference type="GO" id="GO:0003676">
    <property type="term" value="F:nucleic acid binding"/>
    <property type="evidence" value="ECO:0007669"/>
    <property type="project" value="InterPro"/>
</dbReference>
<dbReference type="InterPro" id="IPR036397">
    <property type="entry name" value="RNaseH_sf"/>
</dbReference>
<dbReference type="WBParaSite" id="nRc.2.0.1.t47158-RA">
    <property type="protein sequence ID" value="nRc.2.0.1.t47158-RA"/>
    <property type="gene ID" value="nRc.2.0.1.g47158"/>
</dbReference>
<sequence length="92" mass="10511">MRKTGIKRNRAALMPILVTSPFDRVAMDVLGPLPMSENRNKYVIVFGEYLKKYVTAVALLETTTEIMLHFGAPLTQAKQRPRAMKFDQQELD</sequence>
<organism evidence="1 2">
    <name type="scientific">Romanomermis culicivorax</name>
    <name type="common">Nematode worm</name>
    <dbReference type="NCBI Taxonomy" id="13658"/>
    <lineage>
        <taxon>Eukaryota</taxon>
        <taxon>Metazoa</taxon>
        <taxon>Ecdysozoa</taxon>
        <taxon>Nematoda</taxon>
        <taxon>Enoplea</taxon>
        <taxon>Dorylaimia</taxon>
        <taxon>Mermithida</taxon>
        <taxon>Mermithoidea</taxon>
        <taxon>Mermithidae</taxon>
        <taxon>Romanomermis</taxon>
    </lineage>
</organism>
<keyword evidence="1" id="KW-1185">Reference proteome</keyword>
<dbReference type="AlphaFoldDB" id="A0A915L9R7"/>
<protein>
    <submittedName>
        <fullName evidence="2">Uncharacterized protein</fullName>
    </submittedName>
</protein>
<dbReference type="Proteomes" id="UP000887565">
    <property type="component" value="Unplaced"/>
</dbReference>
<proteinExistence type="predicted"/>
<reference evidence="2" key="1">
    <citation type="submission" date="2022-11" db="UniProtKB">
        <authorList>
            <consortium name="WormBaseParasite"/>
        </authorList>
    </citation>
    <scope>IDENTIFICATION</scope>
</reference>